<feature type="compositionally biased region" description="Basic and acidic residues" evidence="7">
    <location>
        <begin position="1"/>
        <end position="16"/>
    </location>
</feature>
<evidence type="ECO:0000256" key="1">
    <source>
        <dbReference type="ARBA" id="ARBA00004651"/>
    </source>
</evidence>
<keyword evidence="10" id="KW-1185">Reference proteome</keyword>
<dbReference type="EMBL" id="QZEI01000011">
    <property type="protein sequence ID" value="RLV60803.1"/>
    <property type="molecule type" value="Genomic_DNA"/>
</dbReference>
<dbReference type="NCBIfam" id="TIGR01404">
    <property type="entry name" value="FlhB_rel_III"/>
    <property type="match status" value="1"/>
</dbReference>
<evidence type="ECO:0000256" key="8">
    <source>
        <dbReference type="SAM" id="Phobius"/>
    </source>
</evidence>
<dbReference type="Gene3D" id="6.10.250.2080">
    <property type="match status" value="1"/>
</dbReference>
<keyword evidence="4 8" id="KW-0812">Transmembrane</keyword>
<organism evidence="9 10">
    <name type="scientific">Parashewanella curva</name>
    <dbReference type="NCBI Taxonomy" id="2338552"/>
    <lineage>
        <taxon>Bacteria</taxon>
        <taxon>Pseudomonadati</taxon>
        <taxon>Pseudomonadota</taxon>
        <taxon>Gammaproteobacteria</taxon>
        <taxon>Alteromonadales</taxon>
        <taxon>Shewanellaceae</taxon>
        <taxon>Parashewanella</taxon>
    </lineage>
</organism>
<gene>
    <name evidence="9" type="ORF">D5018_04885</name>
</gene>
<evidence type="ECO:0000256" key="2">
    <source>
        <dbReference type="ARBA" id="ARBA00010690"/>
    </source>
</evidence>
<evidence type="ECO:0000313" key="10">
    <source>
        <dbReference type="Proteomes" id="UP000281474"/>
    </source>
</evidence>
<evidence type="ECO:0000256" key="3">
    <source>
        <dbReference type="ARBA" id="ARBA00022475"/>
    </source>
</evidence>
<comment type="subcellular location">
    <subcellularLocation>
        <location evidence="1">Cell membrane</location>
        <topology evidence="1">Multi-pass membrane protein</topology>
    </subcellularLocation>
</comment>
<dbReference type="GO" id="GO:0009306">
    <property type="term" value="P:protein secretion"/>
    <property type="evidence" value="ECO:0007669"/>
    <property type="project" value="InterPro"/>
</dbReference>
<comment type="caution">
    <text evidence="9">The sequence shown here is derived from an EMBL/GenBank/DDBJ whole genome shotgun (WGS) entry which is preliminary data.</text>
</comment>
<keyword evidence="5 8" id="KW-1133">Transmembrane helix</keyword>
<dbReference type="SUPFAM" id="SSF160544">
    <property type="entry name" value="EscU C-terminal domain-like"/>
    <property type="match status" value="1"/>
</dbReference>
<protein>
    <submittedName>
        <fullName evidence="9">EscU/YscU/HrcU family type III secretion system export apparatus switch protein</fullName>
    </submittedName>
</protein>
<dbReference type="PANTHER" id="PTHR30531">
    <property type="entry name" value="FLAGELLAR BIOSYNTHETIC PROTEIN FLHB"/>
    <property type="match status" value="1"/>
</dbReference>
<keyword evidence="6 8" id="KW-0472">Membrane</keyword>
<feature type="transmembrane region" description="Helical" evidence="8">
    <location>
        <begin position="181"/>
        <end position="200"/>
    </location>
</feature>
<keyword evidence="3" id="KW-1003">Cell membrane</keyword>
<dbReference type="Pfam" id="PF01312">
    <property type="entry name" value="Bac_export_2"/>
    <property type="match status" value="1"/>
</dbReference>
<dbReference type="Proteomes" id="UP000281474">
    <property type="component" value="Unassembled WGS sequence"/>
</dbReference>
<sequence length="394" mass="44510">MAEGGQKTEKPTEKRIRDARKKGQVIQSNEIVTGLEMAVILAYFLFMGHDFLNANIKLIEQAIHYMNLDWKTASEQLFLGFVDLLLKYFGGLGLVLSATIILGHVVQTGPLWASEALEPKFDKLNVVNNAKQLFSMKSLFELAKNIIKVLVLSAVFYYILHKYSNSFQYLPICDEQCGLKVMMTLILWLWGCFVGCYLLFGAADYAFQRHSTMEELKMSKEETKQERKDTEGNPEIKQKRRETQREIASGSLASNVKKSSAVVRNPTHLAVCLYYDAEESPIPKVLEKAQEHLALHIVDIAEKAQVPVVENIPLARALYSEVEAGDFIPESLFEPVAELMRIVMSLDYDDEDDDFDDEDDEEETAEGEKEEGEILGNDDEAEDDPASIEKSSDD</sequence>
<feature type="compositionally biased region" description="Basic and acidic residues" evidence="7">
    <location>
        <begin position="217"/>
        <end position="245"/>
    </location>
</feature>
<evidence type="ECO:0000256" key="6">
    <source>
        <dbReference type="ARBA" id="ARBA00023136"/>
    </source>
</evidence>
<feature type="region of interest" description="Disordered" evidence="7">
    <location>
        <begin position="349"/>
        <end position="394"/>
    </location>
</feature>
<proteinExistence type="inferred from homology"/>
<dbReference type="OrthoDB" id="9807950at2"/>
<dbReference type="PANTHER" id="PTHR30531:SF6">
    <property type="entry name" value="SECRETION SYSTEM APPARATUS PROTEIN SSAU"/>
    <property type="match status" value="1"/>
</dbReference>
<comment type="similarity">
    <text evidence="2">Belongs to the type III secretion exporter family.</text>
</comment>
<dbReference type="RefSeq" id="WP_121837886.1">
    <property type="nucleotide sequence ID" value="NZ_ML014760.1"/>
</dbReference>
<dbReference type="PRINTS" id="PR00950">
    <property type="entry name" value="TYPE3IMSPROT"/>
</dbReference>
<evidence type="ECO:0000256" key="7">
    <source>
        <dbReference type="SAM" id="MobiDB-lite"/>
    </source>
</evidence>
<dbReference type="GO" id="GO:0005886">
    <property type="term" value="C:plasma membrane"/>
    <property type="evidence" value="ECO:0007669"/>
    <property type="project" value="UniProtKB-SubCell"/>
</dbReference>
<dbReference type="InterPro" id="IPR006307">
    <property type="entry name" value="BsaZ-like"/>
</dbReference>
<accession>A0A3L8Q241</accession>
<feature type="transmembrane region" description="Helical" evidence="8">
    <location>
        <begin position="142"/>
        <end position="160"/>
    </location>
</feature>
<dbReference type="Gene3D" id="3.40.1690.10">
    <property type="entry name" value="secretion proteins EscU"/>
    <property type="match status" value="1"/>
</dbReference>
<dbReference type="InterPro" id="IPR006135">
    <property type="entry name" value="T3SS_substrate_exporter"/>
</dbReference>
<reference evidence="9 10" key="1">
    <citation type="submission" date="2018-09" db="EMBL/GenBank/DDBJ databases">
        <title>Phylogeny of the Shewanellaceae, and recommendation for two new genera, Pseudoshewanella and Parashewanella.</title>
        <authorList>
            <person name="Wang G."/>
        </authorList>
    </citation>
    <scope>NUCLEOTIDE SEQUENCE [LARGE SCALE GENOMIC DNA]</scope>
    <source>
        <strain evidence="9 10">C51</strain>
    </source>
</reference>
<dbReference type="InterPro" id="IPR029025">
    <property type="entry name" value="T3SS_substrate_exporter_C"/>
</dbReference>
<dbReference type="NCBIfam" id="NF009364">
    <property type="entry name" value="PRK12721.1"/>
    <property type="match status" value="1"/>
</dbReference>
<evidence type="ECO:0000256" key="4">
    <source>
        <dbReference type="ARBA" id="ARBA00022692"/>
    </source>
</evidence>
<feature type="region of interest" description="Disordered" evidence="7">
    <location>
        <begin position="1"/>
        <end position="21"/>
    </location>
</feature>
<feature type="region of interest" description="Disordered" evidence="7">
    <location>
        <begin position="217"/>
        <end position="252"/>
    </location>
</feature>
<name>A0A3L8Q241_9GAMM</name>
<feature type="transmembrane region" description="Helical" evidence="8">
    <location>
        <begin position="77"/>
        <end position="102"/>
    </location>
</feature>
<dbReference type="AlphaFoldDB" id="A0A3L8Q241"/>
<evidence type="ECO:0000313" key="9">
    <source>
        <dbReference type="EMBL" id="RLV60803.1"/>
    </source>
</evidence>
<evidence type="ECO:0000256" key="5">
    <source>
        <dbReference type="ARBA" id="ARBA00022989"/>
    </source>
</evidence>